<dbReference type="Proteomes" id="UP001259982">
    <property type="component" value="Unassembled WGS sequence"/>
</dbReference>
<dbReference type="InterPro" id="IPR002625">
    <property type="entry name" value="Smr_dom"/>
</dbReference>
<evidence type="ECO:0000313" key="4">
    <source>
        <dbReference type="Proteomes" id="UP001259982"/>
    </source>
</evidence>
<evidence type="ECO:0000313" key="3">
    <source>
        <dbReference type="EMBL" id="MDT0617345.1"/>
    </source>
</evidence>
<feature type="domain" description="Smr" evidence="2">
    <location>
        <begin position="98"/>
        <end position="179"/>
    </location>
</feature>
<dbReference type="PANTHER" id="PTHR35562">
    <property type="entry name" value="DNA ENDONUCLEASE SMRA-RELATED"/>
    <property type="match status" value="1"/>
</dbReference>
<reference evidence="3 4" key="1">
    <citation type="submission" date="2023-09" db="EMBL/GenBank/DDBJ databases">
        <authorList>
            <person name="Rey-Velasco X."/>
        </authorList>
    </citation>
    <scope>NUCLEOTIDE SEQUENCE [LARGE SCALE GENOMIC DNA]</scope>
    <source>
        <strain evidence="3 4">P385</strain>
    </source>
</reference>
<proteinExistence type="predicted"/>
<organism evidence="3 4">
    <name type="scientific">Spectribacter acetivorans</name>
    <dbReference type="NCBI Taxonomy" id="3075603"/>
    <lineage>
        <taxon>Bacteria</taxon>
        <taxon>Pseudomonadati</taxon>
        <taxon>Pseudomonadota</taxon>
        <taxon>Gammaproteobacteria</taxon>
        <taxon>Salinisphaerales</taxon>
        <taxon>Salinisphaeraceae</taxon>
        <taxon>Spectribacter</taxon>
    </lineage>
</organism>
<sequence>MDRKPTRTLTPEERDLFRREAADAAPLSGSQRRRPEPATPSTRPLSREADEAAVIASLLDQDPEDVETGEEFMFRRPGIQLATLRRLRRGQYRCDAELDLHGQFVNTARHALAVFLAEARERDHRCVRIIHGKGLRSGNRGPVLRQKVAGWLRQRNEVLAYCSARRVDGGTGAVYVLLKRA</sequence>
<dbReference type="InterPro" id="IPR036063">
    <property type="entry name" value="Smr_dom_sf"/>
</dbReference>
<dbReference type="RefSeq" id="WP_311657066.1">
    <property type="nucleotide sequence ID" value="NZ_JAVRHY010000002.1"/>
</dbReference>
<dbReference type="EMBL" id="JAVRHY010000002">
    <property type="protein sequence ID" value="MDT0617345.1"/>
    <property type="molecule type" value="Genomic_DNA"/>
</dbReference>
<comment type="caution">
    <text evidence="3">The sequence shown here is derived from an EMBL/GenBank/DDBJ whole genome shotgun (WGS) entry which is preliminary data.</text>
</comment>
<evidence type="ECO:0000256" key="1">
    <source>
        <dbReference type="SAM" id="MobiDB-lite"/>
    </source>
</evidence>
<feature type="compositionally biased region" description="Basic and acidic residues" evidence="1">
    <location>
        <begin position="1"/>
        <end position="22"/>
    </location>
</feature>
<evidence type="ECO:0000259" key="2">
    <source>
        <dbReference type="PROSITE" id="PS50828"/>
    </source>
</evidence>
<dbReference type="PANTHER" id="PTHR35562:SF2">
    <property type="entry name" value="DNA ENDONUCLEASE SMRA-RELATED"/>
    <property type="match status" value="1"/>
</dbReference>
<feature type="region of interest" description="Disordered" evidence="1">
    <location>
        <begin position="1"/>
        <end position="49"/>
    </location>
</feature>
<name>A0ABU3B5L1_9GAMM</name>
<dbReference type="PROSITE" id="PS50828">
    <property type="entry name" value="SMR"/>
    <property type="match status" value="1"/>
</dbReference>
<gene>
    <name evidence="3" type="ORF">RM531_02560</name>
</gene>
<dbReference type="Gene3D" id="3.30.1370.110">
    <property type="match status" value="1"/>
</dbReference>
<keyword evidence="4" id="KW-1185">Reference proteome</keyword>
<accession>A0ABU3B5L1</accession>
<dbReference type="SUPFAM" id="SSF160443">
    <property type="entry name" value="SMR domain-like"/>
    <property type="match status" value="1"/>
</dbReference>
<dbReference type="SMART" id="SM00463">
    <property type="entry name" value="SMR"/>
    <property type="match status" value="1"/>
</dbReference>
<dbReference type="Pfam" id="PF01713">
    <property type="entry name" value="Smr"/>
    <property type="match status" value="1"/>
</dbReference>
<protein>
    <submittedName>
        <fullName evidence="3">Smr/MutS family protein</fullName>
    </submittedName>
</protein>